<evidence type="ECO:0000256" key="2">
    <source>
        <dbReference type="ARBA" id="ARBA00022801"/>
    </source>
</evidence>
<dbReference type="PROSITE" id="PS00137">
    <property type="entry name" value="SUBTILASE_HIS"/>
    <property type="match status" value="1"/>
</dbReference>
<dbReference type="PANTHER" id="PTHR42884">
    <property type="entry name" value="PROPROTEIN CONVERTASE SUBTILISIN/KEXIN-RELATED"/>
    <property type="match status" value="1"/>
</dbReference>
<evidence type="ECO:0000313" key="7">
    <source>
        <dbReference type="EMBL" id="RAW00315.1"/>
    </source>
</evidence>
<dbReference type="GO" id="GO:0005509">
    <property type="term" value="F:calcium ion binding"/>
    <property type="evidence" value="ECO:0007669"/>
    <property type="project" value="InterPro"/>
</dbReference>
<dbReference type="InterPro" id="IPR022398">
    <property type="entry name" value="Peptidase_S8_His-AS"/>
</dbReference>
<keyword evidence="1 4" id="KW-0645">Protease</keyword>
<dbReference type="GO" id="GO:0004252">
    <property type="term" value="F:serine-type endopeptidase activity"/>
    <property type="evidence" value="ECO:0007669"/>
    <property type="project" value="UniProtKB-UniRule"/>
</dbReference>
<dbReference type="PROSITE" id="PS50853">
    <property type="entry name" value="FN3"/>
    <property type="match status" value="1"/>
</dbReference>
<dbReference type="InterPro" id="IPR023828">
    <property type="entry name" value="Peptidase_S8_Ser-AS"/>
</dbReference>
<keyword evidence="5" id="KW-0732">Signal</keyword>
<feature type="active site" description="Charge relay system" evidence="4">
    <location>
        <position position="450"/>
    </location>
</feature>
<reference evidence="7 8" key="1">
    <citation type="submission" date="2018-06" db="EMBL/GenBank/DDBJ databases">
        <title>Chryseolinea flavus sp. nov., a member of the phylum Bacteroidetes isolated from soil.</title>
        <authorList>
            <person name="Li Y."/>
            <person name="Wang J."/>
        </authorList>
    </citation>
    <scope>NUCLEOTIDE SEQUENCE [LARGE SCALE GENOMIC DNA]</scope>
    <source>
        <strain evidence="7 8">SDU1-6</strain>
    </source>
</reference>
<dbReference type="InterPro" id="IPR024361">
    <property type="entry name" value="BACON"/>
</dbReference>
<dbReference type="PANTHER" id="PTHR42884:SF14">
    <property type="entry name" value="NEUROENDOCRINE CONVERTASE 1"/>
    <property type="match status" value="1"/>
</dbReference>
<feature type="active site" description="Charge relay system" evidence="4">
    <location>
        <position position="268"/>
    </location>
</feature>
<dbReference type="NCBIfam" id="TIGR04183">
    <property type="entry name" value="Por_Secre_tail"/>
    <property type="match status" value="1"/>
</dbReference>
<dbReference type="CDD" id="cd00063">
    <property type="entry name" value="FN3"/>
    <property type="match status" value="1"/>
</dbReference>
<dbReference type="SUPFAM" id="SSF52743">
    <property type="entry name" value="Subtilisin-like"/>
    <property type="match status" value="1"/>
</dbReference>
<protein>
    <recommendedName>
        <fullName evidence="6">Fibronectin type-III domain-containing protein</fullName>
    </recommendedName>
</protein>
<dbReference type="Gene3D" id="2.60.40.10">
    <property type="entry name" value="Immunoglobulins"/>
    <property type="match status" value="6"/>
</dbReference>
<dbReference type="InterPro" id="IPR003961">
    <property type="entry name" value="FN3_dom"/>
</dbReference>
<feature type="chain" id="PRO_5017016648" description="Fibronectin type-III domain-containing protein" evidence="5">
    <location>
        <begin position="32"/>
        <end position="2626"/>
    </location>
</feature>
<dbReference type="Pfam" id="PF00041">
    <property type="entry name" value="fn3"/>
    <property type="match status" value="1"/>
</dbReference>
<dbReference type="GO" id="GO:0016020">
    <property type="term" value="C:membrane"/>
    <property type="evidence" value="ECO:0007669"/>
    <property type="project" value="InterPro"/>
</dbReference>
<dbReference type="Pfam" id="PF17963">
    <property type="entry name" value="Big_9"/>
    <property type="match status" value="1"/>
</dbReference>
<dbReference type="Pfam" id="PF18962">
    <property type="entry name" value="Por_Secre_tail"/>
    <property type="match status" value="1"/>
</dbReference>
<evidence type="ECO:0000256" key="3">
    <source>
        <dbReference type="ARBA" id="ARBA00022825"/>
    </source>
</evidence>
<dbReference type="PRINTS" id="PR00723">
    <property type="entry name" value="SUBTILISIN"/>
</dbReference>
<dbReference type="GO" id="GO:0016485">
    <property type="term" value="P:protein processing"/>
    <property type="evidence" value="ECO:0007669"/>
    <property type="project" value="TreeGrafter"/>
</dbReference>
<comment type="caution">
    <text evidence="7">The sequence shown here is derived from an EMBL/GenBank/DDBJ whole genome shotgun (WGS) entry which is preliminary data.</text>
</comment>
<dbReference type="SMART" id="SM00060">
    <property type="entry name" value="FN3"/>
    <property type="match status" value="1"/>
</dbReference>
<gene>
    <name evidence="7" type="ORF">DQQ10_14775</name>
</gene>
<dbReference type="Gene3D" id="3.40.50.200">
    <property type="entry name" value="Peptidase S8/S53 domain"/>
    <property type="match status" value="1"/>
</dbReference>
<evidence type="ECO:0000259" key="6">
    <source>
        <dbReference type="PROSITE" id="PS50853"/>
    </source>
</evidence>
<feature type="active site" description="Charge relay system" evidence="4">
    <location>
        <position position="214"/>
    </location>
</feature>
<dbReference type="InterPro" id="IPR000209">
    <property type="entry name" value="Peptidase_S8/S53_dom"/>
</dbReference>
<sequence length="2626" mass="278153">MENHYLFRQRIRSAMVCLLLFSIFLVHTSFAQSQSGFDKGVVRIKVSEAFAQQIESAKISRDANNNLITGIQSLDQVNTQFKAKAIRRVFRPAGKFEAKHRRHGLHLWYEIQIDQAASVLSALNGYKSHPQILVSEPSYKKHIIGSDNKNFGPVVLKQNQVGTLPGASNDPLLGSQWHYNNTGQTGGTAGADISLFQAWGIETGRSDVIVAVTDGGVQVNHPDLAANMWVNTDEIPGNNLDDDNNGYIDDVNGYGFGDDTGEIAPDNHGTHVGGTIAAVTNNGIGVAGVAGGSGAGDGVRIMSCAAFGGTSNGGFADTYTYAADNGAVISQNSWGYTNPGAFEQAVLDGIDYFIAEAGLDENGIQVGPMKGGLVVFAAGNSDSNEQHYPGYYDASFAVSGLTHKDQKAWYTNYGAWVEVAAPGGETNSVAQQGVLSTLANNQYGFFQGTSMACPHVSGVAALIISKYGGPGFTPEIIKNRLTSTAENVDALNPGFEGLLGIGRINAFAALQEDDDAAPLAITNLSADSAEITSLVVSWTAPIDSGSGAAFAYDLRYSTSPITEANFESATAFEGEPTPGAPGTLQQVVVNGLAPGTLYYFAIKSSDFFGNVSTISNVAEGTTNFTPSFAVTPSSLTESLVTNQKKDRLITVKNNGEGPLNFWAVNGTHATLSPNAGTVAAHDSIAVSVTLDAIELLAGTYDSDAIFFTNDPAQDTVHYPITLQVTNNGAPIAYLPVTTLDFDTVYLVDSPNVPYSASLDLINNGSDTLAIDSVTSTDPNFKFITGEDPKVAPFETFKLNFIYETDSVGTWTTTIKLYTNDPVNSPLTIDGRVVVVPAPAISVTPDSLYQQLNTDNTATQSLTITNTGGTDLHFTAEVSAGQGVVTSVAKTVTIPAKSLSAKSAASKNNRHTTTGAQSVRLKSVSQSAAVTTVLILSPDDDVTDLETILDGFEDIEADIYPQSQLPSFSAAAIAEYPIVITTNNTKWLENGGVDPVQIGDELANYIDNGGKVISNEFNYSYDDWKLSGRFIDGQYGPFTPSTTDANITTTLGTILQPSHPVIAGVATLNYAGFVQNVGLAPGAVAIANWANGELFVAANSNVVALNLLPSLGNGGALQWSGDLPTLYQNAIHFLSGPGFVSVTPESGTVAAGGALDLTVTFDATGLDAGHYRASIDLATNVPGAELVQVPAILDVLGPEFTVSPDSIYAEAEKGETTTETFTLSNNGFGDFEYEISVVDKGVSSVSVKKVAPVKAARIATPKRTQATNARVKIDIDGTKAMTIGNVANARSASTQLSVDQYATDFENFTEGDITGQDGWAGEWGNWTIESINPSSAAQHFRGLADGFGLSRAFSPEVAIGSEEKSSATMKVNIAGQGVTWQISPQSPSAGFINTRIQFNPDGSASAMTDDGSGSPVFAPISAEVPTGYFDLTIEVERATSKFKVYFNTTVVFEGLGFAGDIEQVVILSLMEIAGPTFDVDDMKIIDGTRDFAPSYISVAPNVGTLGAGESVEVTVTFDASELEFGTYSSAVVVNIADEELTLPTTFRVFGEPAIAVDPTVLQASVAYKEDTVLTFDVKNTGGNPLDYSLQVIGADTDIKKLAKSPVSKFASTKELSRTASKVAKDISASRESAKQKPVLEIRTGLPLFTENFEDATFPPSDWSVVDNAGSGVTWNFASAWGEGNYSGTGEAATASSDAAGEFEFDTELISPWIDAAGYKNIALQYNANYQNYANRDFLNLDIQVAGASEWTNVLSWNEDHGSLRGTESEFVSLELDEFLAGATSFRVRWHYFDPQDGDFDWYAQIDDIAILGDARAWLSVTPASGSVPVRGTETINALFNAEDIEPGFYVAGVLVRSNASNSPLVGIVASLDVLRPSAINVEPDDLKQKLFVGEVATQIIKVSNQGESPLKFALEAASSAGAPEEAKARIVSKDTRITPTQTKIADTDSRAITNGARKLATTELYGTGFEEFATGNINGQLDWAGQFGNWTVEAEKPAFGAQHFRGVADGFGQSLAFSPEVTIGTEAISSTTLKVNIDGSGVTWQVIPQSPSASLVNTRFEISPNGSMRTLVDTLGGTYETVPGTWPSGYTDLRIDVVRATKVFTIYINNAPVFTGKAFAGDIEQVVILSLMEEAGPTIDIDNLAILDGTPAAPWLTVTPLSGTVAGGSSLDLAVTFNAQDLDAGNYADTLNIASNDPATPWVQVPVFLTVDSNTPPVLAPIPALTVLEKEIAQVTISATDEDDSLVTITIDGAPAFVTAASSGNGTATYDIKPTVGDAGEYHIIVTATDARGAIDIDTLHLSVLEFAVKSFSVVNIKTGQVIATFTDEVTLNRADANFNDLNIRANASPLTVGSVKFKVNGSQKNIDNTYEYFLKTNYLSGLGVGQYTLFGEPFTSAYGHGQRGIAKTAIVKIINASTVVTHFSLVNTSTGVVVQDFSDSITIDASRSDFAQLNIRAHTAPNVVGSVKFKIDGTQRNIDNTLTYDLKSQALQTLATGTHTLLGEPWTQNFGQGQRGLGKTATVSIVNGGAGARVAQGFNAETTELSIFPVPVTDQLTIDVAGKKIEGDVELVLVNTLGQLIHRVKVSADQIQGYQINTNTLGMVSGVYYLKLQSVNYRQTKRFNKK</sequence>
<dbReference type="PROSITE" id="PS51892">
    <property type="entry name" value="SUBTILASE"/>
    <property type="match status" value="1"/>
</dbReference>
<accession>A0A364Y0W5</accession>
<keyword evidence="2 4" id="KW-0378">Hydrolase</keyword>
<dbReference type="InterPro" id="IPR015919">
    <property type="entry name" value="Cadherin-like_sf"/>
</dbReference>
<feature type="signal peptide" evidence="5">
    <location>
        <begin position="1"/>
        <end position="31"/>
    </location>
</feature>
<dbReference type="InterPro" id="IPR026444">
    <property type="entry name" value="Secre_tail"/>
</dbReference>
<proteinExistence type="inferred from homology"/>
<dbReference type="OrthoDB" id="9798386at2"/>
<dbReference type="InterPro" id="IPR015500">
    <property type="entry name" value="Peptidase_S8_subtilisin-rel"/>
</dbReference>
<dbReference type="Proteomes" id="UP000251889">
    <property type="component" value="Unassembled WGS sequence"/>
</dbReference>
<dbReference type="Pfam" id="PF00082">
    <property type="entry name" value="Peptidase_S8"/>
    <property type="match status" value="1"/>
</dbReference>
<dbReference type="InterPro" id="IPR013783">
    <property type="entry name" value="Ig-like_fold"/>
</dbReference>
<dbReference type="InterPro" id="IPR036116">
    <property type="entry name" value="FN3_sf"/>
</dbReference>
<name>A0A364Y0W5_9BACT</name>
<dbReference type="RefSeq" id="WP_112747657.1">
    <property type="nucleotide sequence ID" value="NZ_QMFY01000007.1"/>
</dbReference>
<evidence type="ECO:0000256" key="4">
    <source>
        <dbReference type="PROSITE-ProRule" id="PRU01240"/>
    </source>
</evidence>
<organism evidence="7 8">
    <name type="scientific">Pseudochryseolinea flava</name>
    <dbReference type="NCBI Taxonomy" id="2059302"/>
    <lineage>
        <taxon>Bacteria</taxon>
        <taxon>Pseudomonadati</taxon>
        <taxon>Bacteroidota</taxon>
        <taxon>Cytophagia</taxon>
        <taxon>Cytophagales</taxon>
        <taxon>Fulvivirgaceae</taxon>
        <taxon>Pseudochryseolinea</taxon>
    </lineage>
</organism>
<dbReference type="Pfam" id="PF19190">
    <property type="entry name" value="BACON_2"/>
    <property type="match status" value="1"/>
</dbReference>
<dbReference type="Pfam" id="PF16361">
    <property type="entry name" value="Peptidase_S8_N"/>
    <property type="match status" value="1"/>
</dbReference>
<dbReference type="InterPro" id="IPR036852">
    <property type="entry name" value="Peptidase_S8/S53_dom_sf"/>
</dbReference>
<feature type="domain" description="Fibronectin type-III" evidence="6">
    <location>
        <begin position="520"/>
        <end position="625"/>
    </location>
</feature>
<evidence type="ECO:0000313" key="8">
    <source>
        <dbReference type="Proteomes" id="UP000251889"/>
    </source>
</evidence>
<dbReference type="PROSITE" id="PS00138">
    <property type="entry name" value="SUBTILASE_SER"/>
    <property type="match status" value="1"/>
</dbReference>
<dbReference type="SUPFAM" id="SSF49265">
    <property type="entry name" value="Fibronectin type III"/>
    <property type="match status" value="1"/>
</dbReference>
<dbReference type="NCBIfam" id="NF038128">
    <property type="entry name" value="choice_anch_J"/>
    <property type="match status" value="1"/>
</dbReference>
<dbReference type="Gene3D" id="2.60.120.200">
    <property type="match status" value="1"/>
</dbReference>
<evidence type="ECO:0000256" key="1">
    <source>
        <dbReference type="ARBA" id="ARBA00022670"/>
    </source>
</evidence>
<dbReference type="EMBL" id="QMFY01000007">
    <property type="protein sequence ID" value="RAW00315.1"/>
    <property type="molecule type" value="Genomic_DNA"/>
</dbReference>
<evidence type="ECO:0000256" key="5">
    <source>
        <dbReference type="SAM" id="SignalP"/>
    </source>
</evidence>
<keyword evidence="8" id="KW-1185">Reference proteome</keyword>
<keyword evidence="3 4" id="KW-0720">Serine protease</keyword>
<dbReference type="InterPro" id="IPR032304">
    <property type="entry name" value="Peptidase_S8_N"/>
</dbReference>
<comment type="similarity">
    <text evidence="4">Belongs to the peptidase S8 family.</text>
</comment>
<dbReference type="SUPFAM" id="SSF49313">
    <property type="entry name" value="Cadherin-like"/>
    <property type="match status" value="1"/>
</dbReference>